<name>A0A2I1I4Z8_9ACTO</name>
<dbReference type="RefSeq" id="WP_101628149.1">
    <property type="nucleotide sequence ID" value="NZ_PKKJ01000005.1"/>
</dbReference>
<keyword evidence="4" id="KW-0812">Transmembrane</keyword>
<comment type="caution">
    <text evidence="5">The sequence shown here is derived from an EMBL/GenBank/DDBJ whole genome shotgun (WGS) entry which is preliminary data.</text>
</comment>
<comment type="similarity">
    <text evidence="1">Belongs to the UPF0749 family.</text>
</comment>
<dbReference type="GO" id="GO:0005886">
    <property type="term" value="C:plasma membrane"/>
    <property type="evidence" value="ECO:0007669"/>
    <property type="project" value="TreeGrafter"/>
</dbReference>
<feature type="transmembrane region" description="Helical" evidence="4">
    <location>
        <begin position="45"/>
        <end position="65"/>
    </location>
</feature>
<dbReference type="OrthoDB" id="3211287at2"/>
<proteinExistence type="inferred from homology"/>
<feature type="coiled-coil region" evidence="2">
    <location>
        <begin position="85"/>
        <end position="119"/>
    </location>
</feature>
<feature type="region of interest" description="Disordered" evidence="3">
    <location>
        <begin position="1"/>
        <end position="26"/>
    </location>
</feature>
<evidence type="ECO:0008006" key="7">
    <source>
        <dbReference type="Google" id="ProtNLM"/>
    </source>
</evidence>
<evidence type="ECO:0000256" key="1">
    <source>
        <dbReference type="ARBA" id="ARBA00009108"/>
    </source>
</evidence>
<protein>
    <recommendedName>
        <fullName evidence="7">DUF881 domain-containing protein</fullName>
    </recommendedName>
</protein>
<keyword evidence="4" id="KW-0472">Membrane</keyword>
<dbReference type="Pfam" id="PF05949">
    <property type="entry name" value="DUF881"/>
    <property type="match status" value="1"/>
</dbReference>
<organism evidence="5 6">
    <name type="scientific">Schaalia turicensis</name>
    <dbReference type="NCBI Taxonomy" id="131111"/>
    <lineage>
        <taxon>Bacteria</taxon>
        <taxon>Bacillati</taxon>
        <taxon>Actinomycetota</taxon>
        <taxon>Actinomycetes</taxon>
        <taxon>Actinomycetales</taxon>
        <taxon>Actinomycetaceae</taxon>
        <taxon>Schaalia</taxon>
    </lineage>
</organism>
<keyword evidence="2" id="KW-0175">Coiled coil</keyword>
<evidence type="ECO:0000313" key="5">
    <source>
        <dbReference type="EMBL" id="PKY66169.1"/>
    </source>
</evidence>
<evidence type="ECO:0000313" key="6">
    <source>
        <dbReference type="Proteomes" id="UP000234545"/>
    </source>
</evidence>
<evidence type="ECO:0000256" key="2">
    <source>
        <dbReference type="SAM" id="Coils"/>
    </source>
</evidence>
<evidence type="ECO:0000256" key="3">
    <source>
        <dbReference type="SAM" id="MobiDB-lite"/>
    </source>
</evidence>
<feature type="compositionally biased region" description="Basic and acidic residues" evidence="3">
    <location>
        <begin position="16"/>
        <end position="26"/>
    </location>
</feature>
<evidence type="ECO:0000256" key="4">
    <source>
        <dbReference type="SAM" id="Phobius"/>
    </source>
</evidence>
<dbReference type="PANTHER" id="PTHR37313:SF2">
    <property type="entry name" value="UPF0749 PROTEIN YLXX"/>
    <property type="match status" value="1"/>
</dbReference>
<gene>
    <name evidence="5" type="ORF">CYJ25_05275</name>
</gene>
<keyword evidence="4" id="KW-1133">Transmembrane helix</keyword>
<dbReference type="EMBL" id="PKKJ01000005">
    <property type="protein sequence ID" value="PKY66169.1"/>
    <property type="molecule type" value="Genomic_DNA"/>
</dbReference>
<dbReference type="PANTHER" id="PTHR37313">
    <property type="entry name" value="UPF0749 PROTEIN RV1825"/>
    <property type="match status" value="1"/>
</dbReference>
<dbReference type="Proteomes" id="UP000234545">
    <property type="component" value="Unassembled WGS sequence"/>
</dbReference>
<dbReference type="Gene3D" id="3.30.70.1880">
    <property type="entry name" value="Protein of unknown function DUF881"/>
    <property type="match status" value="1"/>
</dbReference>
<dbReference type="AlphaFoldDB" id="A0A2I1I4Z8"/>
<sequence length="273" mass="29287">MSLDPKNSRHGRHGASRGDEVASTEKDVKPGRAQFVKALFAVPRTIHLVLVLICFILGFALVTTVRAQREDPLEALSEQDLVVLLSELNSQENNLRQERSALQQQVAEIEANESEQEAAAQTARKINQLAQINAGRVPVEGPGVLMHIGDDANRLTATEFVMTLGELRNAGAEAIELNGVRLSTRSAFTSDNNTIAVDGVVLSQPYDWHVIGEGQTIATALEIQAGSAAQMRAKGANVTISVVGHISIDSVSSVPQPQYAVVDTSEDSKSSDE</sequence>
<accession>A0A2I1I4Z8</accession>
<dbReference type="InterPro" id="IPR010273">
    <property type="entry name" value="DUF881"/>
</dbReference>
<reference evidence="5 6" key="1">
    <citation type="submission" date="2017-12" db="EMBL/GenBank/DDBJ databases">
        <title>Phylogenetic diversity of female urinary microbiome.</title>
        <authorList>
            <person name="Thomas-White K."/>
            <person name="Wolfe A.J."/>
        </authorList>
    </citation>
    <scope>NUCLEOTIDE SEQUENCE [LARGE SCALE GENOMIC DNA]</scope>
    <source>
        <strain evidence="5 6">UMB0250</strain>
    </source>
</reference>